<accession>A0A2V1DFT0</accession>
<protein>
    <submittedName>
        <fullName evidence="2">Uncharacterized protein</fullName>
    </submittedName>
</protein>
<reference evidence="2 3" key="1">
    <citation type="journal article" date="2018" name="Sci. Rep.">
        <title>Comparative genomics provides insights into the lifestyle and reveals functional heterogeneity of dark septate endophytic fungi.</title>
        <authorList>
            <person name="Knapp D.G."/>
            <person name="Nemeth J.B."/>
            <person name="Barry K."/>
            <person name="Hainaut M."/>
            <person name="Henrissat B."/>
            <person name="Johnson J."/>
            <person name="Kuo A."/>
            <person name="Lim J.H.P."/>
            <person name="Lipzen A."/>
            <person name="Nolan M."/>
            <person name="Ohm R.A."/>
            <person name="Tamas L."/>
            <person name="Grigoriev I.V."/>
            <person name="Spatafora J.W."/>
            <person name="Nagy L.G."/>
            <person name="Kovacs G.M."/>
        </authorList>
    </citation>
    <scope>NUCLEOTIDE SEQUENCE [LARGE SCALE GENOMIC DNA]</scope>
    <source>
        <strain evidence="2 3">DSE2036</strain>
    </source>
</reference>
<dbReference type="EMBL" id="KZ805451">
    <property type="protein sequence ID" value="PVH96901.1"/>
    <property type="molecule type" value="Genomic_DNA"/>
</dbReference>
<name>A0A2V1DFT0_9PLEO</name>
<proteinExistence type="predicted"/>
<gene>
    <name evidence="2" type="ORF">DM02DRAFT_102355</name>
</gene>
<dbReference type="Proteomes" id="UP000244855">
    <property type="component" value="Unassembled WGS sequence"/>
</dbReference>
<evidence type="ECO:0000313" key="3">
    <source>
        <dbReference type="Proteomes" id="UP000244855"/>
    </source>
</evidence>
<sequence>MIADNRCLGPTRHVLSVGPARNVCISCQSHQSPPTPGSIRWYCRECGLQNATSKMLCMKKKTHSSTRWLDSARELPHSNRTPTPM</sequence>
<organism evidence="2 3">
    <name type="scientific">Periconia macrospinosa</name>
    <dbReference type="NCBI Taxonomy" id="97972"/>
    <lineage>
        <taxon>Eukaryota</taxon>
        <taxon>Fungi</taxon>
        <taxon>Dikarya</taxon>
        <taxon>Ascomycota</taxon>
        <taxon>Pezizomycotina</taxon>
        <taxon>Dothideomycetes</taxon>
        <taxon>Pleosporomycetidae</taxon>
        <taxon>Pleosporales</taxon>
        <taxon>Massarineae</taxon>
        <taxon>Periconiaceae</taxon>
        <taxon>Periconia</taxon>
    </lineage>
</organism>
<evidence type="ECO:0000313" key="2">
    <source>
        <dbReference type="EMBL" id="PVH96901.1"/>
    </source>
</evidence>
<dbReference type="AlphaFoldDB" id="A0A2V1DFT0"/>
<feature type="region of interest" description="Disordered" evidence="1">
    <location>
        <begin position="62"/>
        <end position="85"/>
    </location>
</feature>
<keyword evidence="3" id="KW-1185">Reference proteome</keyword>
<evidence type="ECO:0000256" key="1">
    <source>
        <dbReference type="SAM" id="MobiDB-lite"/>
    </source>
</evidence>